<dbReference type="Proteomes" id="UP001173802">
    <property type="component" value="Unassembled WGS sequence"/>
</dbReference>
<name>A0ACC6FPZ5_9HELI</name>
<evidence type="ECO:0000313" key="2">
    <source>
        <dbReference type="Proteomes" id="UP001173802"/>
    </source>
</evidence>
<sequence length="532" mass="59293">MQTSFLKDSTTRSRVDIWRVFLLGIVLFVGSSSAKLANATENHTLSIAISAPVGALNPHGYGTNAMFAQNLVYEGLTKLDKSGNIIPSLATSWDISPDGRSYTFHLRKGVRFSNGEIFDADVVLLNFTSILQHRERHSWVGLIHALDSVKKLDPYTIVLTLKYPYTLTLDELAFVRPFRFLAKSAFPSDLNLTTYNPTPIGTGAYMLESSTASTITFRKNPYYKDFSSSQSQASPPKTPYFDTIIAKIIFEPSARLAALQARQIDAIYGLELVSLDMFNTARKNPRLRTYTSAPLSTILLAINPRTKALESTFARKALVQALDTSALIPSVFGDLATQATSIYAPNTALLQSVRFPKLPPHQCDMAHTPKDPIELIYPSNNPQQKMLAQIIQSQAKACGIPLRIKGIEPSAYKKHLINNTFELAFTQTWGAPYEPLSHLYSMQKEGYIEYKLLQALESTRAQDFHKHTTQAIHASTTKELQDHLNTALSLLFDAYILFPIAHQRNAAIMRSEIKGVEMGALVVELPIAEWYQ</sequence>
<accession>A0ACC6FPZ5</accession>
<gene>
    <name evidence="1" type="ORF">NYG90_00760</name>
</gene>
<evidence type="ECO:0000313" key="1">
    <source>
        <dbReference type="EMBL" id="MDL0081224.1"/>
    </source>
</evidence>
<protein>
    <submittedName>
        <fullName evidence="1">ABC transporter substrate-binding protein</fullName>
    </submittedName>
</protein>
<reference evidence="1 2" key="1">
    <citation type="journal article" date="2023" name="Microorganisms">
        <title>Isolation and Genomic Characteristics of Cat-Borne Campylobacter felis sp. nov. and Sheep-Borne Campylobacter ovis sp. nov.</title>
        <authorList>
            <person name="Wang H."/>
            <person name="Li Y."/>
            <person name="Gu Y."/>
            <person name="Zhou G."/>
            <person name="Chen X."/>
            <person name="Zhang X."/>
            <person name="Shao Z."/>
            <person name="Zhang J."/>
            <person name="Zhang M."/>
        </authorList>
    </citation>
    <scope>NUCLEOTIDE SEQUENCE [LARGE SCALE GENOMIC DNA]</scope>
    <source>
        <strain evidence="1 2">XJK30-2</strain>
    </source>
</reference>
<organism evidence="1 2">
    <name type="scientific">Helicobacter zhangjianzhongii</name>
    <dbReference type="NCBI Taxonomy" id="2974574"/>
    <lineage>
        <taxon>Bacteria</taxon>
        <taxon>Pseudomonadati</taxon>
        <taxon>Campylobacterota</taxon>
        <taxon>Epsilonproteobacteria</taxon>
        <taxon>Campylobacterales</taxon>
        <taxon>Helicobacteraceae</taxon>
        <taxon>Helicobacter</taxon>
    </lineage>
</organism>
<dbReference type="EMBL" id="JANURN010000001">
    <property type="protein sequence ID" value="MDL0081224.1"/>
    <property type="molecule type" value="Genomic_DNA"/>
</dbReference>
<comment type="caution">
    <text evidence="1">The sequence shown here is derived from an EMBL/GenBank/DDBJ whole genome shotgun (WGS) entry which is preliminary data.</text>
</comment>
<proteinExistence type="predicted"/>
<keyword evidence="2" id="KW-1185">Reference proteome</keyword>